<dbReference type="Gene3D" id="3.40.50.300">
    <property type="entry name" value="P-loop containing nucleotide triphosphate hydrolases"/>
    <property type="match status" value="1"/>
</dbReference>
<dbReference type="PROSITE" id="PS50234">
    <property type="entry name" value="VWFA"/>
    <property type="match status" value="1"/>
</dbReference>
<dbReference type="InterPro" id="IPR027417">
    <property type="entry name" value="P-loop_NTPase"/>
</dbReference>
<dbReference type="Gene3D" id="2.60.40.10">
    <property type="entry name" value="Immunoglobulins"/>
    <property type="match status" value="1"/>
</dbReference>
<evidence type="ECO:0000256" key="1">
    <source>
        <dbReference type="SAM" id="Phobius"/>
    </source>
</evidence>
<dbReference type="RefSeq" id="XP_006823722.1">
    <property type="nucleotide sequence ID" value="XM_006823659.1"/>
</dbReference>
<evidence type="ECO:0000256" key="2">
    <source>
        <dbReference type="SAM" id="SignalP"/>
    </source>
</evidence>
<keyword evidence="1" id="KW-0472">Membrane</keyword>
<keyword evidence="1" id="KW-0812">Transmembrane</keyword>
<keyword evidence="1" id="KW-1133">Transmembrane helix</keyword>
<dbReference type="NCBIfam" id="NF041940">
    <property type="entry name" value="choice_anch_X"/>
    <property type="match status" value="1"/>
</dbReference>
<dbReference type="InterPro" id="IPR013642">
    <property type="entry name" value="CLCA_N"/>
</dbReference>
<dbReference type="InterPro" id="IPR013783">
    <property type="entry name" value="Ig-like_fold"/>
</dbReference>
<evidence type="ECO:0000313" key="5">
    <source>
        <dbReference type="RefSeq" id="XP_006823722.1"/>
    </source>
</evidence>
<dbReference type="Pfam" id="PF08434">
    <property type="entry name" value="CLCA"/>
    <property type="match status" value="1"/>
</dbReference>
<dbReference type="InterPro" id="IPR036465">
    <property type="entry name" value="vWFA_dom_sf"/>
</dbReference>
<dbReference type="Pfam" id="PF13519">
    <property type="entry name" value="VWA_2"/>
    <property type="match status" value="1"/>
</dbReference>
<feature type="transmembrane region" description="Helical" evidence="1">
    <location>
        <begin position="894"/>
        <end position="918"/>
    </location>
</feature>
<reference evidence="5" key="1">
    <citation type="submission" date="2025-08" db="UniProtKB">
        <authorList>
            <consortium name="RefSeq"/>
        </authorList>
    </citation>
    <scope>IDENTIFICATION</scope>
    <source>
        <tissue evidence="5">Testes</tissue>
    </source>
</reference>
<dbReference type="CDD" id="cd00198">
    <property type="entry name" value="vWFA"/>
    <property type="match status" value="1"/>
</dbReference>
<dbReference type="Gene3D" id="3.40.50.410">
    <property type="entry name" value="von Willebrand factor, type A domain"/>
    <property type="match status" value="1"/>
</dbReference>
<dbReference type="InterPro" id="IPR002035">
    <property type="entry name" value="VWF_A"/>
</dbReference>
<accession>A0ABM0MUN1</accession>
<proteinExistence type="predicted"/>
<keyword evidence="4" id="KW-1185">Reference proteome</keyword>
<dbReference type="PANTHER" id="PTHR10579:SF177">
    <property type="entry name" value="CALCIUM-ACTIVATED CHLORIDE CHANNEL REGULATOR 4-LIKE PROTEIN"/>
    <property type="match status" value="1"/>
</dbReference>
<dbReference type="SUPFAM" id="SSF53300">
    <property type="entry name" value="vWA-like"/>
    <property type="match status" value="1"/>
</dbReference>
<dbReference type="PANTHER" id="PTHR10579">
    <property type="entry name" value="CALCIUM-ACTIVATED CHLORIDE CHANNEL REGULATOR"/>
    <property type="match status" value="1"/>
</dbReference>
<dbReference type="GeneID" id="102803785"/>
<evidence type="ECO:0000313" key="4">
    <source>
        <dbReference type="Proteomes" id="UP000694865"/>
    </source>
</evidence>
<dbReference type="InterPro" id="IPR000863">
    <property type="entry name" value="Sulfotransferase_dom"/>
</dbReference>
<dbReference type="SMART" id="SM00327">
    <property type="entry name" value="VWA"/>
    <property type="match status" value="1"/>
</dbReference>
<gene>
    <name evidence="5" type="primary">LOC102803785</name>
</gene>
<feature type="domain" description="VWFA" evidence="3">
    <location>
        <begin position="316"/>
        <end position="490"/>
    </location>
</feature>
<keyword evidence="2" id="KW-0732">Signal</keyword>
<feature type="signal peptide" evidence="2">
    <location>
        <begin position="1"/>
        <end position="25"/>
    </location>
</feature>
<feature type="chain" id="PRO_5047000547" evidence="2">
    <location>
        <begin position="26"/>
        <end position="1061"/>
    </location>
</feature>
<protein>
    <submittedName>
        <fullName evidence="5">Calcium-activated chloride channel regulator 2-like</fullName>
    </submittedName>
</protein>
<dbReference type="InterPro" id="IPR051266">
    <property type="entry name" value="CLCR"/>
</dbReference>
<sequence>MAYTGIHATCLCCSFLLALFAIAGGISHTKVYLSNNEYHNIVIGIDESVLEDSELLDRIKDVFTDASAFLYEATRKRAFFKNISILVPKSWKNHPQYAVPEFQSFYKSDIRIGTGNAHGPYVYKTTPCGETSDYMHLTAGYMKNDSIARAYGPYEKTIVHEWAHLRWGVYDEYPGGDTPYFYAGLNGEIEATRCSAQITGITFNKATLNDCAILHNLPEPDCRFYDFKNTSETTASLMYRQYLPQLAHFCDNDAMASTPGSVHNYQSPSKHNRLCNEKSVWEVMREHVDFAGGVNPTREKAYTVPDFHVVKQRNKRTVLVLDISDSMNEFLRLDKLRQAVSNYILNIIDDGEELGLVVFNFMATIKSQLVVISDTTREELLLLIPTSDDTDGATSIGGGISKAIEVLEENGSDPSGGCILLVSDGEENTNPFISDVKPTVLQKHVTVDTIAFGADASSIGEQLPAATDGLTFYYSERSDSNALNEAFIAIAKRGDPDVSVLIHSNAMSLNGGEVSTISITIDSTIGRGTEFLFNYLGYQSIEVTLHAPNGSSVGEDSPFYYTDITFQSITIKLPGTAEIGVWTISLYNPSVYSQSVTTIVQSRSRYPGQYPISIKSEWSALVVTPPEVLILYVTIAKGTMAVLNAAVIATIERPNNDPIELTMADDGAGADITNDDGVYSSYFTAFNGDDRYSVKIRIANTNNTMISRSNLAGVGSLIDPDFESYITDTGGEETGEFQRVSSGGSFRCQGSICNGYSDVYAPCKVVDLEVKRISFSNQQITIQFTAPGDDLDFGNATRYEIWMSTAFALMYSDHEMTTNLTQHNLTDGTLHSPRPSGQKEHFTVRVPGRGDITYVFCVVAVDASNNRSPRSNIVSASMKDFTSSTDDNETSFPLAYIMVTITILLLLFVFITTILCMVKNTKNKVIYVARNPKDVCLSYFYHMQVAPAVETLKPFDEFLEEFLNGSVLMGDWPSHVLYWWDKRNDDNVLFLKYENMKLNLNTAVEKVATFLGHSLSESQVKTIAKWCDFDAMKHRKVKAKDHMCDAFGIDKSKSPFVRIGE</sequence>
<dbReference type="Pfam" id="PF00685">
    <property type="entry name" value="Sulfotransfer_1"/>
    <property type="match status" value="1"/>
</dbReference>
<dbReference type="Proteomes" id="UP000694865">
    <property type="component" value="Unplaced"/>
</dbReference>
<organism evidence="4 5">
    <name type="scientific">Saccoglossus kowalevskii</name>
    <name type="common">Acorn worm</name>
    <dbReference type="NCBI Taxonomy" id="10224"/>
    <lineage>
        <taxon>Eukaryota</taxon>
        <taxon>Metazoa</taxon>
        <taxon>Hemichordata</taxon>
        <taxon>Enteropneusta</taxon>
        <taxon>Harrimaniidae</taxon>
        <taxon>Saccoglossus</taxon>
    </lineage>
</organism>
<evidence type="ECO:0000259" key="3">
    <source>
        <dbReference type="PROSITE" id="PS50234"/>
    </source>
</evidence>
<name>A0ABM0MUN1_SACKO</name>
<dbReference type="SUPFAM" id="SSF52540">
    <property type="entry name" value="P-loop containing nucleoside triphosphate hydrolases"/>
    <property type="match status" value="1"/>
</dbReference>